<keyword evidence="9 13" id="KW-0521">NADP</keyword>
<comment type="catalytic activity">
    <reaction evidence="11">
        <text>L-proline + NAD(+) = (S)-1-pyrroline-5-carboxylate + NADH + 2 H(+)</text>
        <dbReference type="Rhea" id="RHEA:14105"/>
        <dbReference type="ChEBI" id="CHEBI:15378"/>
        <dbReference type="ChEBI" id="CHEBI:17388"/>
        <dbReference type="ChEBI" id="CHEBI:57540"/>
        <dbReference type="ChEBI" id="CHEBI:57945"/>
        <dbReference type="ChEBI" id="CHEBI:60039"/>
        <dbReference type="EC" id="1.5.1.2"/>
    </reaction>
</comment>
<keyword evidence="7 14" id="KW-0028">Amino-acid biosynthesis</keyword>
<dbReference type="NCBIfam" id="TIGR00112">
    <property type="entry name" value="proC"/>
    <property type="match status" value="1"/>
</dbReference>
<evidence type="ECO:0000256" key="14">
    <source>
        <dbReference type="RuleBase" id="RU003903"/>
    </source>
</evidence>
<reference evidence="18" key="1">
    <citation type="submission" date="2025-08" db="UniProtKB">
        <authorList>
            <consortium name="RefSeq"/>
        </authorList>
    </citation>
    <scope>IDENTIFICATION</scope>
    <source>
        <strain evidence="18">OHB3-1</strain>
    </source>
</reference>
<dbReference type="InterPro" id="IPR053790">
    <property type="entry name" value="P5CR-like_CS"/>
</dbReference>
<dbReference type="GO" id="GO:0004735">
    <property type="term" value="F:pyrroline-5-carboxylate reductase activity"/>
    <property type="evidence" value="ECO:0007669"/>
    <property type="project" value="UniProtKB-EC"/>
</dbReference>
<dbReference type="InterPro" id="IPR029036">
    <property type="entry name" value="P5CR_dimer"/>
</dbReference>
<feature type="domain" description="Pyrroline-5-carboxylate reductase catalytic N-terminal" evidence="15">
    <location>
        <begin position="12"/>
        <end position="107"/>
    </location>
</feature>
<proteinExistence type="inferred from homology"/>
<dbReference type="PANTHER" id="PTHR11645:SF0">
    <property type="entry name" value="PYRROLINE-5-CARBOXYLATE REDUCTASE 3"/>
    <property type="match status" value="1"/>
</dbReference>
<protein>
    <recommendedName>
        <fullName evidence="5 14">Pyrroline-5-carboxylate reductase</fullName>
        <ecNumber evidence="4 14">1.5.1.2</ecNumber>
    </recommendedName>
</protein>
<dbReference type="InterPro" id="IPR036291">
    <property type="entry name" value="NAD(P)-bd_dom_sf"/>
</dbReference>
<evidence type="ECO:0000256" key="6">
    <source>
        <dbReference type="ARBA" id="ARBA00022490"/>
    </source>
</evidence>
<dbReference type="SUPFAM" id="SSF51735">
    <property type="entry name" value="NAD(P)-binding Rossmann-fold domains"/>
    <property type="match status" value="1"/>
</dbReference>
<dbReference type="UniPathway" id="UPA00098">
    <property type="reaction ID" value="UER00361"/>
</dbReference>
<evidence type="ECO:0000256" key="8">
    <source>
        <dbReference type="ARBA" id="ARBA00022650"/>
    </source>
</evidence>
<dbReference type="KEGG" id="mcha:111021333"/>
<dbReference type="GO" id="GO:0055129">
    <property type="term" value="P:L-proline biosynthetic process"/>
    <property type="evidence" value="ECO:0007669"/>
    <property type="project" value="UniProtKB-UniPathway"/>
</dbReference>
<dbReference type="OrthoDB" id="10263291at2759"/>
<keyword evidence="6" id="KW-0963">Cytoplasm</keyword>
<comment type="catalytic activity">
    <reaction evidence="12 14">
        <text>L-proline + NADP(+) = (S)-1-pyrroline-5-carboxylate + NADPH + 2 H(+)</text>
        <dbReference type="Rhea" id="RHEA:14109"/>
        <dbReference type="ChEBI" id="CHEBI:15378"/>
        <dbReference type="ChEBI" id="CHEBI:17388"/>
        <dbReference type="ChEBI" id="CHEBI:57783"/>
        <dbReference type="ChEBI" id="CHEBI:58349"/>
        <dbReference type="ChEBI" id="CHEBI:60039"/>
        <dbReference type="EC" id="1.5.1.2"/>
    </reaction>
</comment>
<evidence type="ECO:0000256" key="13">
    <source>
        <dbReference type="PIRSR" id="PIRSR000193-1"/>
    </source>
</evidence>
<dbReference type="PROSITE" id="PS00521">
    <property type="entry name" value="P5CR"/>
    <property type="match status" value="1"/>
</dbReference>
<dbReference type="Proteomes" id="UP000504603">
    <property type="component" value="Unplaced"/>
</dbReference>
<feature type="binding site" evidence="13">
    <location>
        <position position="65"/>
    </location>
    <ligand>
        <name>NADPH</name>
        <dbReference type="ChEBI" id="CHEBI:57783"/>
    </ligand>
</feature>
<dbReference type="Gene3D" id="1.10.3730.10">
    <property type="entry name" value="ProC C-terminal domain-like"/>
    <property type="match status" value="1"/>
</dbReference>
<evidence type="ECO:0000256" key="9">
    <source>
        <dbReference type="ARBA" id="ARBA00022857"/>
    </source>
</evidence>
<dbReference type="FunFam" id="1.10.3730.10:FF:000001">
    <property type="entry name" value="Pyrroline-5-carboxylate reductase"/>
    <property type="match status" value="1"/>
</dbReference>
<evidence type="ECO:0000256" key="7">
    <source>
        <dbReference type="ARBA" id="ARBA00022605"/>
    </source>
</evidence>
<dbReference type="GeneID" id="111021333"/>
<evidence type="ECO:0000259" key="15">
    <source>
        <dbReference type="Pfam" id="PF03807"/>
    </source>
</evidence>
<organism evidence="17 18">
    <name type="scientific">Momordica charantia</name>
    <name type="common">Bitter gourd</name>
    <name type="synonym">Balsam pear</name>
    <dbReference type="NCBI Taxonomy" id="3673"/>
    <lineage>
        <taxon>Eukaryota</taxon>
        <taxon>Viridiplantae</taxon>
        <taxon>Streptophyta</taxon>
        <taxon>Embryophyta</taxon>
        <taxon>Tracheophyta</taxon>
        <taxon>Spermatophyta</taxon>
        <taxon>Magnoliopsida</taxon>
        <taxon>eudicotyledons</taxon>
        <taxon>Gunneridae</taxon>
        <taxon>Pentapetalae</taxon>
        <taxon>rosids</taxon>
        <taxon>fabids</taxon>
        <taxon>Cucurbitales</taxon>
        <taxon>Cucurbitaceae</taxon>
        <taxon>Momordiceae</taxon>
        <taxon>Momordica</taxon>
    </lineage>
</organism>
<evidence type="ECO:0000256" key="1">
    <source>
        <dbReference type="ARBA" id="ARBA00004496"/>
    </source>
</evidence>
<evidence type="ECO:0000259" key="16">
    <source>
        <dbReference type="Pfam" id="PF14748"/>
    </source>
</evidence>
<sequence>MEVLPISMDAYRLGFIGAGKMAESIARGIVQSGLLPPSRICTAVHSNPNRRIAFESFGVRVLPRNDNVVEESDVVIFSVKPQVVQNVVLKLRPLLTGKKLLVSVAAGVKLKDLQDWAGHNRFIRVMPNTPAAVGEAASVMSLGEGATKEDGHIIAKLFGSVGKIWEADEKLFDAITGLSGSGPAYIFLAIEALADGGVAAGLPRELAMGLASQTVLGAASMVTKTGKHPGQLKDDVTSPGGTTIAGIHELEKGGLRGMFMNAVVAAAKRSKELSPK</sequence>
<dbReference type="AlphaFoldDB" id="A0A6J1DIW6"/>
<evidence type="ECO:0000256" key="10">
    <source>
        <dbReference type="ARBA" id="ARBA00023002"/>
    </source>
</evidence>
<keyword evidence="17" id="KW-1185">Reference proteome</keyword>
<dbReference type="InterPro" id="IPR000304">
    <property type="entry name" value="Pyrroline-COOH_reductase"/>
</dbReference>
<comment type="similarity">
    <text evidence="3 14">Belongs to the pyrroline-5-carboxylate reductase family.</text>
</comment>
<evidence type="ECO:0000313" key="17">
    <source>
        <dbReference type="Proteomes" id="UP000504603"/>
    </source>
</evidence>
<evidence type="ECO:0000256" key="4">
    <source>
        <dbReference type="ARBA" id="ARBA00012855"/>
    </source>
</evidence>
<evidence type="ECO:0000256" key="12">
    <source>
        <dbReference type="ARBA" id="ARBA00052690"/>
    </source>
</evidence>
<gene>
    <name evidence="18" type="primary">LOC111021333</name>
</gene>
<dbReference type="RefSeq" id="XP_022153943.1">
    <property type="nucleotide sequence ID" value="XM_022298251.1"/>
</dbReference>
<evidence type="ECO:0000256" key="5">
    <source>
        <dbReference type="ARBA" id="ARBA00021413"/>
    </source>
</evidence>
<dbReference type="HAMAP" id="MF_01925">
    <property type="entry name" value="P5C_reductase"/>
    <property type="match status" value="1"/>
</dbReference>
<name>A0A6J1DIW6_MOMCH</name>
<dbReference type="GO" id="GO:0005737">
    <property type="term" value="C:cytoplasm"/>
    <property type="evidence" value="ECO:0007669"/>
    <property type="project" value="UniProtKB-SubCell"/>
</dbReference>
<dbReference type="PANTHER" id="PTHR11645">
    <property type="entry name" value="PYRROLINE-5-CARBOXYLATE REDUCTASE"/>
    <property type="match status" value="1"/>
</dbReference>
<evidence type="ECO:0000256" key="11">
    <source>
        <dbReference type="ARBA" id="ARBA00050547"/>
    </source>
</evidence>
<dbReference type="FunFam" id="3.40.50.720:FF:000190">
    <property type="entry name" value="Pyrroline-5-carboxylate reductase"/>
    <property type="match status" value="1"/>
</dbReference>
<feature type="binding site" evidence="13">
    <location>
        <begin position="16"/>
        <end position="21"/>
    </location>
    <ligand>
        <name>NADP(+)</name>
        <dbReference type="ChEBI" id="CHEBI:58349"/>
    </ligand>
</feature>
<evidence type="ECO:0000256" key="2">
    <source>
        <dbReference type="ARBA" id="ARBA00005205"/>
    </source>
</evidence>
<dbReference type="Pfam" id="PF14748">
    <property type="entry name" value="P5CR_dimer"/>
    <property type="match status" value="1"/>
</dbReference>
<dbReference type="InterPro" id="IPR028939">
    <property type="entry name" value="P5C_Rdtase_cat_N"/>
</dbReference>
<keyword evidence="8 14" id="KW-0641">Proline biosynthesis</keyword>
<dbReference type="PIRSF" id="PIRSF000193">
    <property type="entry name" value="Pyrrol-5-carb_rd"/>
    <property type="match status" value="1"/>
</dbReference>
<evidence type="ECO:0000256" key="3">
    <source>
        <dbReference type="ARBA" id="ARBA00005525"/>
    </source>
</evidence>
<dbReference type="Pfam" id="PF03807">
    <property type="entry name" value="F420_oxidored"/>
    <property type="match status" value="1"/>
</dbReference>
<keyword evidence="10 14" id="KW-0560">Oxidoreductase</keyword>
<accession>A0A6J1DIW6</accession>
<comment type="pathway">
    <text evidence="2 14">Amino-acid biosynthesis; L-proline biosynthesis; L-proline from L-glutamate 5-semialdehyde: step 1/1.</text>
</comment>
<feature type="domain" description="Pyrroline-5-carboxylate reductase dimerisation" evidence="16">
    <location>
        <begin position="169"/>
        <end position="273"/>
    </location>
</feature>
<comment type="subcellular location">
    <subcellularLocation>
        <location evidence="1">Cytoplasm</location>
    </subcellularLocation>
</comment>
<dbReference type="Gene3D" id="3.40.50.720">
    <property type="entry name" value="NAD(P)-binding Rossmann-like Domain"/>
    <property type="match status" value="1"/>
</dbReference>
<dbReference type="SUPFAM" id="SSF48179">
    <property type="entry name" value="6-phosphogluconate dehydrogenase C-terminal domain-like"/>
    <property type="match status" value="1"/>
</dbReference>
<dbReference type="EC" id="1.5.1.2" evidence="4 14"/>
<evidence type="ECO:0000313" key="18">
    <source>
        <dbReference type="RefSeq" id="XP_022153943.1"/>
    </source>
</evidence>
<dbReference type="InterPro" id="IPR008927">
    <property type="entry name" value="6-PGluconate_DH-like_C_sf"/>
</dbReference>